<organism evidence="2 3">
    <name type="scientific">Carbonactinospora thermoautotrophica</name>
    <dbReference type="NCBI Taxonomy" id="1469144"/>
    <lineage>
        <taxon>Bacteria</taxon>
        <taxon>Bacillati</taxon>
        <taxon>Actinomycetota</taxon>
        <taxon>Actinomycetes</taxon>
        <taxon>Kitasatosporales</taxon>
        <taxon>Carbonactinosporaceae</taxon>
        <taxon>Carbonactinospora</taxon>
    </lineage>
</organism>
<reference evidence="3" key="1">
    <citation type="submission" date="2015-04" db="EMBL/GenBank/DDBJ databases">
        <title>Physiological reanalysis, assessment of diazotrophy, and genome sequences of multiple isolates of Streptomyces thermoautotrophicus.</title>
        <authorList>
            <person name="MacKellar D.C."/>
            <person name="Lieber L."/>
            <person name="Norman J."/>
            <person name="Bolger A."/>
            <person name="Tobin C."/>
            <person name="Murray J.W."/>
            <person name="Chang R."/>
            <person name="Ford T."/>
            <person name="Nguyen P.Q."/>
            <person name="Woodward J."/>
            <person name="Permingeat H."/>
            <person name="Joshi N.S."/>
            <person name="Silver P.A."/>
            <person name="Usadel B."/>
            <person name="Rutherford A.W."/>
            <person name="Friesen M."/>
            <person name="Prell J."/>
        </authorList>
    </citation>
    <scope>NUCLEOTIDE SEQUENCE [LARGE SCALE GENOMIC DNA]</scope>
    <source>
        <strain evidence="3">H1</strain>
    </source>
</reference>
<dbReference type="PATRIC" id="fig|1469144.10.peg.3062"/>
<protein>
    <submittedName>
        <fullName evidence="2">Uncharacterized protein</fullName>
    </submittedName>
</protein>
<accession>A0A132MV60</accession>
<evidence type="ECO:0000256" key="1">
    <source>
        <dbReference type="SAM" id="MobiDB-lite"/>
    </source>
</evidence>
<comment type="caution">
    <text evidence="2">The sequence shown here is derived from an EMBL/GenBank/DDBJ whole genome shotgun (WGS) entry which is preliminary data.</text>
</comment>
<feature type="compositionally biased region" description="Low complexity" evidence="1">
    <location>
        <begin position="21"/>
        <end position="34"/>
    </location>
</feature>
<dbReference type="Proteomes" id="UP000070188">
    <property type="component" value="Unassembled WGS sequence"/>
</dbReference>
<feature type="region of interest" description="Disordered" evidence="1">
    <location>
        <begin position="1"/>
        <end position="85"/>
    </location>
</feature>
<sequence>MLHRVASSPSDLPQGPYPPMRGGTAARRASSGRRLPVRQPAPRKTAGIRKGRAGVGSRTSSDGAEEQARCWPAAAGSTCPRARTA</sequence>
<gene>
    <name evidence="2" type="ORF">LI90_2830</name>
</gene>
<dbReference type="AlphaFoldDB" id="A0A132MV60"/>
<evidence type="ECO:0000313" key="3">
    <source>
        <dbReference type="Proteomes" id="UP000070188"/>
    </source>
</evidence>
<dbReference type="STRING" id="1469144.LI90_2830"/>
<proteinExistence type="predicted"/>
<evidence type="ECO:0000313" key="2">
    <source>
        <dbReference type="EMBL" id="KWX01798.1"/>
    </source>
</evidence>
<dbReference type="EMBL" id="LAXD01000001">
    <property type="protein sequence ID" value="KWX01798.1"/>
    <property type="molecule type" value="Genomic_DNA"/>
</dbReference>
<name>A0A132MV60_9ACTN</name>
<keyword evidence="3" id="KW-1185">Reference proteome</keyword>